<comment type="function">
    <text evidence="13">Cleaves C-terminal amino acids linked to proline in peptides such as angiotensin II, III and des-Arg9-bradykinin. This cleavage occurs at acidic pH, but enzymatic activity is retained with some substrates at neutral pH.</text>
</comment>
<keyword evidence="7" id="KW-0378">Hydrolase</keyword>
<dbReference type="InterPro" id="IPR042269">
    <property type="entry name" value="Ser_carbopepase_S28_SKS"/>
</dbReference>
<evidence type="ECO:0000256" key="7">
    <source>
        <dbReference type="ARBA" id="ARBA00022801"/>
    </source>
</evidence>
<keyword evidence="8" id="KW-0865">Zymogen</keyword>
<evidence type="ECO:0000256" key="9">
    <source>
        <dbReference type="ARBA" id="ARBA00023157"/>
    </source>
</evidence>
<keyword evidence="11" id="KW-0458">Lysosome</keyword>
<keyword evidence="4" id="KW-0121">Carboxypeptidase</keyword>
<keyword evidence="9" id="KW-1015">Disulfide bond</keyword>
<evidence type="ECO:0000256" key="14">
    <source>
        <dbReference type="ARBA" id="ARBA00066456"/>
    </source>
</evidence>
<dbReference type="Proteomes" id="UP001516400">
    <property type="component" value="Unassembled WGS sequence"/>
</dbReference>
<protein>
    <recommendedName>
        <fullName evidence="15">Lysosomal Pro-X carboxypeptidase</fullName>
        <ecNumber evidence="14">3.4.16.2</ecNumber>
    </recommendedName>
    <alternativeName>
        <fullName evidence="17">Proline carboxypeptidase</fullName>
    </alternativeName>
    <alternativeName>
        <fullName evidence="16">Prolylcarboxypeptidase</fullName>
    </alternativeName>
</protein>
<gene>
    <name evidence="18" type="ORF">HHI36_023073</name>
</gene>
<dbReference type="PANTHER" id="PTHR11010">
    <property type="entry name" value="PROTEASE S28 PRO-X CARBOXYPEPTIDASE-RELATED"/>
    <property type="match status" value="1"/>
</dbReference>
<evidence type="ECO:0000256" key="4">
    <source>
        <dbReference type="ARBA" id="ARBA00022645"/>
    </source>
</evidence>
<proteinExistence type="inferred from homology"/>
<dbReference type="InterPro" id="IPR029058">
    <property type="entry name" value="AB_hydrolase_fold"/>
</dbReference>
<evidence type="ECO:0000256" key="16">
    <source>
        <dbReference type="ARBA" id="ARBA00076475"/>
    </source>
</evidence>
<name>A0ABD2PFA5_9CUCU</name>
<accession>A0ABD2PFA5</accession>
<comment type="similarity">
    <text evidence="2">Belongs to the peptidase S28 family.</text>
</comment>
<dbReference type="InterPro" id="IPR008758">
    <property type="entry name" value="Peptidase_S28"/>
</dbReference>
<reference evidence="18 19" key="1">
    <citation type="journal article" date="2021" name="BMC Biol.">
        <title>Horizontally acquired antibacterial genes associated with adaptive radiation of ladybird beetles.</title>
        <authorList>
            <person name="Li H.S."/>
            <person name="Tang X.F."/>
            <person name="Huang Y.H."/>
            <person name="Xu Z.Y."/>
            <person name="Chen M.L."/>
            <person name="Du X.Y."/>
            <person name="Qiu B.Y."/>
            <person name="Chen P.T."/>
            <person name="Zhang W."/>
            <person name="Slipinski A."/>
            <person name="Escalona H.E."/>
            <person name="Waterhouse R.M."/>
            <person name="Zwick A."/>
            <person name="Pang H."/>
        </authorList>
    </citation>
    <scope>NUCLEOTIDE SEQUENCE [LARGE SCALE GENOMIC DNA]</scope>
    <source>
        <strain evidence="18">SYSU2018</strain>
    </source>
</reference>
<evidence type="ECO:0000313" key="18">
    <source>
        <dbReference type="EMBL" id="KAL3289666.1"/>
    </source>
</evidence>
<sequence>MKYYLVILFCYMQNVQCNYTFETKYADIVIDHFSYTRNDTFKLKYLINETFWSDGNPVFFYTGNEGDIELFAQNTGFIMELARKFSALVVYCEHRYYGSSLPFGNLSYTNPKYLGYLSSEQALLDFVDVIDILQKSKYGSDGPLPVIAFGGSYGGMLSAWMRIKYPASVLGAIAASAPIWQFTNLTPCGIFNLITTLVYASTPKTFDCSVPIKNLWPAIRRVTKTSEGMAWLSSTWKLCDNITKPADVDKLIDDVIDAIVNVAMMNYPYPTNFVAELPAYPVSAICSNLKDYKTYLKDDKKLITSFVKAFDIYTNYSGNANCNSFSGTPSLGDTGWDFQSCTEMVMPMCSEENDMFETAPWDIQAVSEQCLKDFGVKPRNPSEVILQYGGKNLKYASNIVFSNGLLDPWSGGGVLSNITRTVTAIVIPEGAHHLDLRGSNPADPPSVIRARKFHADSIRGWLQDFYN</sequence>
<dbReference type="FunFam" id="1.20.120.980:FF:000002">
    <property type="entry name" value="lysosomal Pro-X carboxypeptidase"/>
    <property type="match status" value="1"/>
</dbReference>
<dbReference type="EC" id="3.4.16.2" evidence="14"/>
<keyword evidence="10" id="KW-0325">Glycoprotein</keyword>
<evidence type="ECO:0000256" key="15">
    <source>
        <dbReference type="ARBA" id="ARBA00073691"/>
    </source>
</evidence>
<dbReference type="GO" id="GO:0005764">
    <property type="term" value="C:lysosome"/>
    <property type="evidence" value="ECO:0007669"/>
    <property type="project" value="UniProtKB-SubCell"/>
</dbReference>
<evidence type="ECO:0000256" key="8">
    <source>
        <dbReference type="ARBA" id="ARBA00023145"/>
    </source>
</evidence>
<dbReference type="Pfam" id="PF05577">
    <property type="entry name" value="Peptidase_S28"/>
    <property type="match status" value="1"/>
</dbReference>
<dbReference type="SUPFAM" id="SSF53474">
    <property type="entry name" value="alpha/beta-Hydrolases"/>
    <property type="match status" value="1"/>
</dbReference>
<evidence type="ECO:0000256" key="6">
    <source>
        <dbReference type="ARBA" id="ARBA00022729"/>
    </source>
</evidence>
<dbReference type="AlphaFoldDB" id="A0ABD2PFA5"/>
<evidence type="ECO:0000256" key="17">
    <source>
        <dbReference type="ARBA" id="ARBA00076608"/>
    </source>
</evidence>
<evidence type="ECO:0000256" key="12">
    <source>
        <dbReference type="ARBA" id="ARBA00052013"/>
    </source>
</evidence>
<keyword evidence="6" id="KW-0732">Signal</keyword>
<dbReference type="GO" id="GO:0004185">
    <property type="term" value="F:serine-type carboxypeptidase activity"/>
    <property type="evidence" value="ECO:0007669"/>
    <property type="project" value="UniProtKB-EC"/>
</dbReference>
<comment type="catalytic activity">
    <reaction evidence="12">
        <text>Cleavage of a -Pro-|-Xaa bond to release a C-terminal amino acid.</text>
        <dbReference type="EC" id="3.4.16.2"/>
    </reaction>
</comment>
<evidence type="ECO:0000256" key="11">
    <source>
        <dbReference type="ARBA" id="ARBA00023228"/>
    </source>
</evidence>
<evidence type="ECO:0000256" key="10">
    <source>
        <dbReference type="ARBA" id="ARBA00023180"/>
    </source>
</evidence>
<keyword evidence="19" id="KW-1185">Reference proteome</keyword>
<evidence type="ECO:0000313" key="19">
    <source>
        <dbReference type="Proteomes" id="UP001516400"/>
    </source>
</evidence>
<keyword evidence="5" id="KW-0645">Protease</keyword>
<dbReference type="GO" id="GO:0006508">
    <property type="term" value="P:proteolysis"/>
    <property type="evidence" value="ECO:0007669"/>
    <property type="project" value="UniProtKB-KW"/>
</dbReference>
<organism evidence="18 19">
    <name type="scientific">Cryptolaemus montrouzieri</name>
    <dbReference type="NCBI Taxonomy" id="559131"/>
    <lineage>
        <taxon>Eukaryota</taxon>
        <taxon>Metazoa</taxon>
        <taxon>Ecdysozoa</taxon>
        <taxon>Arthropoda</taxon>
        <taxon>Hexapoda</taxon>
        <taxon>Insecta</taxon>
        <taxon>Pterygota</taxon>
        <taxon>Neoptera</taxon>
        <taxon>Endopterygota</taxon>
        <taxon>Coleoptera</taxon>
        <taxon>Polyphaga</taxon>
        <taxon>Cucujiformia</taxon>
        <taxon>Coccinelloidea</taxon>
        <taxon>Coccinellidae</taxon>
        <taxon>Scymninae</taxon>
        <taxon>Scymnini</taxon>
        <taxon>Cryptolaemus</taxon>
    </lineage>
</organism>
<dbReference type="Gene3D" id="1.20.120.980">
    <property type="entry name" value="Serine carboxypeptidase S28, SKS domain"/>
    <property type="match status" value="1"/>
</dbReference>
<evidence type="ECO:0000256" key="1">
    <source>
        <dbReference type="ARBA" id="ARBA00004371"/>
    </source>
</evidence>
<evidence type="ECO:0000256" key="5">
    <source>
        <dbReference type="ARBA" id="ARBA00022670"/>
    </source>
</evidence>
<dbReference type="PANTHER" id="PTHR11010:SF38">
    <property type="entry name" value="LYSOSOMAL PRO-X CARBOXYPEPTIDASE"/>
    <property type="match status" value="1"/>
</dbReference>
<evidence type="ECO:0000256" key="3">
    <source>
        <dbReference type="ARBA" id="ARBA00011738"/>
    </source>
</evidence>
<evidence type="ECO:0000256" key="13">
    <source>
        <dbReference type="ARBA" id="ARBA00059701"/>
    </source>
</evidence>
<comment type="caution">
    <text evidence="18">The sequence shown here is derived from an EMBL/GenBank/DDBJ whole genome shotgun (WGS) entry which is preliminary data.</text>
</comment>
<comment type="subcellular location">
    <subcellularLocation>
        <location evidence="1">Lysosome</location>
    </subcellularLocation>
</comment>
<dbReference type="EMBL" id="JABFTP020000186">
    <property type="protein sequence ID" value="KAL3289666.1"/>
    <property type="molecule type" value="Genomic_DNA"/>
</dbReference>
<comment type="subunit">
    <text evidence="3">Homodimer.</text>
</comment>
<dbReference type="Gene3D" id="3.40.50.1820">
    <property type="entry name" value="alpha/beta hydrolase"/>
    <property type="match status" value="1"/>
</dbReference>
<evidence type="ECO:0000256" key="2">
    <source>
        <dbReference type="ARBA" id="ARBA00011079"/>
    </source>
</evidence>